<organism evidence="2 3">
    <name type="scientific">Rhodopseudomonas palustris</name>
    <dbReference type="NCBI Taxonomy" id="1076"/>
    <lineage>
        <taxon>Bacteria</taxon>
        <taxon>Pseudomonadati</taxon>
        <taxon>Pseudomonadota</taxon>
        <taxon>Alphaproteobacteria</taxon>
        <taxon>Hyphomicrobiales</taxon>
        <taxon>Nitrobacteraceae</taxon>
        <taxon>Rhodopseudomonas</taxon>
    </lineage>
</organism>
<comment type="similarity">
    <text evidence="1">Belongs to the HupF/HypC family.</text>
</comment>
<protein>
    <submittedName>
        <fullName evidence="2">Hydrogenase</fullName>
    </submittedName>
</protein>
<dbReference type="InterPro" id="IPR001109">
    <property type="entry name" value="Hydrogenase_HupF/HypC"/>
</dbReference>
<dbReference type="Pfam" id="PF01455">
    <property type="entry name" value="HupF_HypC"/>
    <property type="match status" value="1"/>
</dbReference>
<evidence type="ECO:0000256" key="1">
    <source>
        <dbReference type="ARBA" id="ARBA00006018"/>
    </source>
</evidence>
<dbReference type="PANTHER" id="PTHR35177:SF2">
    <property type="entry name" value="HYDROGENASE MATURATION FACTOR HYBG"/>
    <property type="match status" value="1"/>
</dbReference>
<dbReference type="EMBL" id="JXXE01000168">
    <property type="protein sequence ID" value="KIZ45019.1"/>
    <property type="molecule type" value="Genomic_DNA"/>
</dbReference>
<dbReference type="GO" id="GO:1902670">
    <property type="term" value="F:carbon dioxide binding"/>
    <property type="evidence" value="ECO:0007669"/>
    <property type="project" value="TreeGrafter"/>
</dbReference>
<dbReference type="Gene3D" id="2.30.30.140">
    <property type="match status" value="1"/>
</dbReference>
<evidence type="ECO:0000313" key="3">
    <source>
        <dbReference type="Proteomes" id="UP000032515"/>
    </source>
</evidence>
<dbReference type="Proteomes" id="UP000032515">
    <property type="component" value="Unassembled WGS sequence"/>
</dbReference>
<dbReference type="GO" id="GO:0005506">
    <property type="term" value="F:iron ion binding"/>
    <property type="evidence" value="ECO:0007669"/>
    <property type="project" value="TreeGrafter"/>
</dbReference>
<dbReference type="SUPFAM" id="SSF159127">
    <property type="entry name" value="HupF/HypC-like"/>
    <property type="match status" value="1"/>
</dbReference>
<sequence>MCLGIPMTIVETNGMSALCERRGEQRRVSVLLLDRPPVGARVLVFIDNAVRLLDAVEAEQIDNALEGLAAACNGDSFDHLFADLIDREPQLPPHLRDG</sequence>
<evidence type="ECO:0000313" key="2">
    <source>
        <dbReference type="EMBL" id="KIZ45019.1"/>
    </source>
</evidence>
<dbReference type="RefSeq" id="WP_044408675.1">
    <property type="nucleotide sequence ID" value="NZ_JXXE01000168.1"/>
</dbReference>
<dbReference type="OrthoDB" id="9806017at2"/>
<dbReference type="NCBIfam" id="TIGR00074">
    <property type="entry name" value="hypC_hupF"/>
    <property type="match status" value="1"/>
</dbReference>
<reference evidence="2 3" key="1">
    <citation type="submission" date="2014-11" db="EMBL/GenBank/DDBJ databases">
        <title>Genomics and ecophysiology of heterotrophic nitrogen fixing bacteria isolated from estuarine surface water.</title>
        <authorList>
            <person name="Bentzon-Tilia M."/>
            <person name="Severin I."/>
            <person name="Hansen L.H."/>
            <person name="Riemann L."/>
        </authorList>
    </citation>
    <scope>NUCLEOTIDE SEQUENCE [LARGE SCALE GENOMIC DNA]</scope>
    <source>
        <strain evidence="2 3">BAL398</strain>
    </source>
</reference>
<proteinExistence type="inferred from homology"/>
<name>A0A0D7EVY3_RHOPL</name>
<dbReference type="PRINTS" id="PR00445">
    <property type="entry name" value="HUPFHYPC"/>
</dbReference>
<dbReference type="PANTHER" id="PTHR35177">
    <property type="entry name" value="HYDROGENASE MATURATION FACTOR HYBG"/>
    <property type="match status" value="1"/>
</dbReference>
<gene>
    <name evidence="2" type="ORF">OO17_08630</name>
</gene>
<dbReference type="GO" id="GO:0051604">
    <property type="term" value="P:protein maturation"/>
    <property type="evidence" value="ECO:0007669"/>
    <property type="project" value="TreeGrafter"/>
</dbReference>
<comment type="caution">
    <text evidence="2">The sequence shown here is derived from an EMBL/GenBank/DDBJ whole genome shotgun (WGS) entry which is preliminary data.</text>
</comment>
<dbReference type="PATRIC" id="fig|1076.23.peg.1038"/>
<accession>A0A0D7EVY3</accession>
<dbReference type="AlphaFoldDB" id="A0A0D7EVY3"/>